<dbReference type="Gene3D" id="3.40.1350.10">
    <property type="match status" value="1"/>
</dbReference>
<accession>D3S2J3</accession>
<protein>
    <recommendedName>
        <fullName evidence="3">Restriction endonuclease type IV Mrr domain-containing protein</fullName>
    </recommendedName>
</protein>
<dbReference type="SUPFAM" id="SSF52980">
    <property type="entry name" value="Restriction endonuclease-like"/>
    <property type="match status" value="1"/>
</dbReference>
<gene>
    <name evidence="1" type="ordered locus">Ferp_0344</name>
</gene>
<dbReference type="HOGENOM" id="CLU_1912261_0_0_2"/>
<dbReference type="EMBL" id="CP001899">
    <property type="protein sequence ID" value="ADC64523.1"/>
    <property type="molecule type" value="Genomic_DNA"/>
</dbReference>
<reference evidence="1 2" key="2">
    <citation type="journal article" date="2011" name="Stand. Genomic Sci.">
        <title>Complete genome sequence of Ferroglobus placidus AEDII12DO.</title>
        <authorList>
            <person name="Anderson I."/>
            <person name="Risso C."/>
            <person name="Holmes D."/>
            <person name="Lucas S."/>
            <person name="Copeland A."/>
            <person name="Lapidus A."/>
            <person name="Cheng J.F."/>
            <person name="Bruce D."/>
            <person name="Goodwin L."/>
            <person name="Pitluck S."/>
            <person name="Saunders E."/>
            <person name="Brettin T."/>
            <person name="Detter J.C."/>
            <person name="Han C."/>
            <person name="Tapia R."/>
            <person name="Larimer F."/>
            <person name="Land M."/>
            <person name="Hauser L."/>
            <person name="Woyke T."/>
            <person name="Lovley D."/>
            <person name="Kyrpides N."/>
            <person name="Ivanova N."/>
        </authorList>
    </citation>
    <scope>NUCLEOTIDE SEQUENCE [LARGE SCALE GENOMIC DNA]</scope>
    <source>
        <strain evidence="2">DSM 10642 / AEDII12DO</strain>
    </source>
</reference>
<organism evidence="1 2">
    <name type="scientific">Ferroglobus placidus (strain DSM 10642 / AEDII12DO)</name>
    <dbReference type="NCBI Taxonomy" id="589924"/>
    <lineage>
        <taxon>Archaea</taxon>
        <taxon>Methanobacteriati</taxon>
        <taxon>Methanobacteriota</taxon>
        <taxon>Archaeoglobi</taxon>
        <taxon>Archaeoglobales</taxon>
        <taxon>Archaeoglobaceae</taxon>
        <taxon>Ferroglobus</taxon>
    </lineage>
</organism>
<keyword evidence="2" id="KW-1185">Reference proteome</keyword>
<reference evidence="2" key="1">
    <citation type="submission" date="2010-02" db="EMBL/GenBank/DDBJ databases">
        <title>Complete sequence of Ferroglobus placidus DSM 10642.</title>
        <authorList>
            <consortium name="US DOE Joint Genome Institute"/>
            <person name="Lucas S."/>
            <person name="Copeland A."/>
            <person name="Lapidus A."/>
            <person name="Cheng J.-F."/>
            <person name="Bruce D."/>
            <person name="Goodwin L."/>
            <person name="Pitluck S."/>
            <person name="Saunders E."/>
            <person name="Brettin T."/>
            <person name="Detter J.C."/>
            <person name="Han C."/>
            <person name="Tapia R."/>
            <person name="Larimer F."/>
            <person name="Land M."/>
            <person name="Hauser L."/>
            <person name="Kyrpides N."/>
            <person name="Ivanova N."/>
            <person name="Holmes D."/>
            <person name="Lovley D."/>
            <person name="Kyrpides N."/>
            <person name="Anderson I.J."/>
            <person name="Woyke T."/>
        </authorList>
    </citation>
    <scope>NUCLEOTIDE SEQUENCE [LARGE SCALE GENOMIC DNA]</scope>
    <source>
        <strain evidence="2">DSM 10642 / AEDII12DO</strain>
    </source>
</reference>
<dbReference type="KEGG" id="fpl:Ferp_0344"/>
<dbReference type="PaxDb" id="589924-Ferp_0344"/>
<dbReference type="eggNOG" id="arCOG03727">
    <property type="taxonomic scope" value="Archaea"/>
</dbReference>
<dbReference type="RefSeq" id="WP_012964870.1">
    <property type="nucleotide sequence ID" value="NC_013849.1"/>
</dbReference>
<dbReference type="InterPro" id="IPR011335">
    <property type="entry name" value="Restrct_endonuc-II-like"/>
</dbReference>
<name>D3S2J3_FERPA</name>
<proteinExistence type="predicted"/>
<evidence type="ECO:0000313" key="1">
    <source>
        <dbReference type="EMBL" id="ADC64523.1"/>
    </source>
</evidence>
<sequence>MKTWQEFEEEILKIFEEHGFKSKRRFIFRDEIGRGEIDILAERFGIILAVDAKRYTEGWYRLSALKREAKKHAERCRRLEKVIGRKVIPVIVPLIDDRVYFHHSFIVPFVSLNDFLLNLHYYLAEFGFE</sequence>
<dbReference type="AlphaFoldDB" id="D3S2J3"/>
<dbReference type="OrthoDB" id="26378at2157"/>
<evidence type="ECO:0000313" key="2">
    <source>
        <dbReference type="Proteomes" id="UP000002613"/>
    </source>
</evidence>
<dbReference type="Proteomes" id="UP000002613">
    <property type="component" value="Chromosome"/>
</dbReference>
<dbReference type="GeneID" id="8777842"/>
<dbReference type="GO" id="GO:0003676">
    <property type="term" value="F:nucleic acid binding"/>
    <property type="evidence" value="ECO:0007669"/>
    <property type="project" value="InterPro"/>
</dbReference>
<dbReference type="STRING" id="589924.Ferp_0344"/>
<evidence type="ECO:0008006" key="3">
    <source>
        <dbReference type="Google" id="ProtNLM"/>
    </source>
</evidence>
<dbReference type="InterPro" id="IPR011856">
    <property type="entry name" value="tRNA_endonuc-like_dom_sf"/>
</dbReference>